<evidence type="ECO:0000256" key="1">
    <source>
        <dbReference type="SAM" id="MobiDB-lite"/>
    </source>
</evidence>
<keyword evidence="3" id="KW-1185">Reference proteome</keyword>
<protein>
    <submittedName>
        <fullName evidence="2">Uncharacterized protein</fullName>
    </submittedName>
</protein>
<dbReference type="AlphaFoldDB" id="A0A4Y2KUE7"/>
<proteinExistence type="predicted"/>
<sequence>MSLPSPKDTLQSCGNDGLEKGSIDAVSFVGNYQFKGAVYASQASFDERREKRKKSYYDPSDTYPLSPVPAEERGTRRKRRNDGSGQAHKHLKEEDRGQ</sequence>
<gene>
    <name evidence="2" type="ORF">AVEN_131762_1</name>
</gene>
<feature type="region of interest" description="Disordered" evidence="1">
    <location>
        <begin position="44"/>
        <end position="98"/>
    </location>
</feature>
<organism evidence="2 3">
    <name type="scientific">Araneus ventricosus</name>
    <name type="common">Orbweaver spider</name>
    <name type="synonym">Epeira ventricosa</name>
    <dbReference type="NCBI Taxonomy" id="182803"/>
    <lineage>
        <taxon>Eukaryota</taxon>
        <taxon>Metazoa</taxon>
        <taxon>Ecdysozoa</taxon>
        <taxon>Arthropoda</taxon>
        <taxon>Chelicerata</taxon>
        <taxon>Arachnida</taxon>
        <taxon>Araneae</taxon>
        <taxon>Araneomorphae</taxon>
        <taxon>Entelegynae</taxon>
        <taxon>Araneoidea</taxon>
        <taxon>Araneidae</taxon>
        <taxon>Araneus</taxon>
    </lineage>
</organism>
<dbReference type="Proteomes" id="UP000499080">
    <property type="component" value="Unassembled WGS sequence"/>
</dbReference>
<reference evidence="2 3" key="1">
    <citation type="journal article" date="2019" name="Sci. Rep.">
        <title>Orb-weaving spider Araneus ventricosus genome elucidates the spidroin gene catalogue.</title>
        <authorList>
            <person name="Kono N."/>
            <person name="Nakamura H."/>
            <person name="Ohtoshi R."/>
            <person name="Moran D.A.P."/>
            <person name="Shinohara A."/>
            <person name="Yoshida Y."/>
            <person name="Fujiwara M."/>
            <person name="Mori M."/>
            <person name="Tomita M."/>
            <person name="Arakawa K."/>
        </authorList>
    </citation>
    <scope>NUCLEOTIDE SEQUENCE [LARGE SCALE GENOMIC DNA]</scope>
</reference>
<evidence type="ECO:0000313" key="3">
    <source>
        <dbReference type="Proteomes" id="UP000499080"/>
    </source>
</evidence>
<accession>A0A4Y2KUE7</accession>
<comment type="caution">
    <text evidence="2">The sequence shown here is derived from an EMBL/GenBank/DDBJ whole genome shotgun (WGS) entry which is preliminary data.</text>
</comment>
<evidence type="ECO:0000313" key="2">
    <source>
        <dbReference type="EMBL" id="GBN06124.1"/>
    </source>
</evidence>
<name>A0A4Y2KUE7_ARAVE</name>
<dbReference type="EMBL" id="BGPR01005033">
    <property type="protein sequence ID" value="GBN06124.1"/>
    <property type="molecule type" value="Genomic_DNA"/>
</dbReference>